<feature type="coiled-coil region" evidence="1">
    <location>
        <begin position="666"/>
        <end position="703"/>
    </location>
</feature>
<organism evidence="4 5">
    <name type="scientific">Staphylococcus epidermidis (strain ATCC 12228 / FDA PCI 1200)</name>
    <dbReference type="NCBI Taxonomy" id="176280"/>
    <lineage>
        <taxon>Bacteria</taxon>
        <taxon>Bacillati</taxon>
        <taxon>Bacillota</taxon>
        <taxon>Bacilli</taxon>
        <taxon>Bacillales</taxon>
        <taxon>Staphylococcaceae</taxon>
        <taxon>Staphylococcus</taxon>
    </lineage>
</organism>
<feature type="coiled-coil region" evidence="1">
    <location>
        <begin position="514"/>
        <end position="541"/>
    </location>
</feature>
<keyword evidence="2" id="KW-1133">Transmembrane helix</keyword>
<dbReference type="Proteomes" id="UP000001411">
    <property type="component" value="Chromosome"/>
</dbReference>
<feature type="coiled-coil region" evidence="1">
    <location>
        <begin position="394"/>
        <end position="454"/>
    </location>
</feature>
<evidence type="ECO:0000256" key="2">
    <source>
        <dbReference type="SAM" id="Phobius"/>
    </source>
</evidence>
<dbReference type="HOGENOM" id="CLU_006135_1_0_9"/>
<proteinExistence type="predicted"/>
<dbReference type="Pfam" id="PF13514">
    <property type="entry name" value="AAA_27"/>
    <property type="match status" value="1"/>
</dbReference>
<gene>
    <name evidence="4" type="ordered locus">SE_1524</name>
</gene>
<name>A0A0H2VIJ0_STAES</name>
<dbReference type="PANTHER" id="PTHR41259">
    <property type="entry name" value="DOUBLE-STRAND BREAK REPAIR RAD50 ATPASE, PUTATIVE-RELATED"/>
    <property type="match status" value="1"/>
</dbReference>
<feature type="coiled-coil region" evidence="1">
    <location>
        <begin position="184"/>
        <end position="242"/>
    </location>
</feature>
<feature type="transmembrane region" description="Helical" evidence="2">
    <location>
        <begin position="486"/>
        <end position="505"/>
    </location>
</feature>
<dbReference type="OrthoDB" id="9764467at2"/>
<dbReference type="RefSeq" id="WP_002456350.1">
    <property type="nucleotide sequence ID" value="NC_004461.1"/>
</dbReference>
<dbReference type="Gene3D" id="3.40.50.300">
    <property type="entry name" value="P-loop containing nucleotide triphosphate hydrolases"/>
    <property type="match status" value="2"/>
</dbReference>
<feature type="coiled-coil region" evidence="1">
    <location>
        <begin position="761"/>
        <end position="825"/>
    </location>
</feature>
<evidence type="ECO:0000313" key="5">
    <source>
        <dbReference type="Proteomes" id="UP000001411"/>
    </source>
</evidence>
<dbReference type="eggNOG" id="COG4717">
    <property type="taxonomic scope" value="Bacteria"/>
</dbReference>
<dbReference type="EMBL" id="AE015929">
    <property type="protein sequence ID" value="AAO05123.1"/>
    <property type="molecule type" value="Genomic_DNA"/>
</dbReference>
<dbReference type="AlphaFoldDB" id="A0A0H2VIJ0"/>
<feature type="domain" description="YhaN AAA" evidence="3">
    <location>
        <begin position="1"/>
        <end position="204"/>
    </location>
</feature>
<evidence type="ECO:0000259" key="3">
    <source>
        <dbReference type="Pfam" id="PF13514"/>
    </source>
</evidence>
<evidence type="ECO:0000256" key="1">
    <source>
        <dbReference type="SAM" id="Coils"/>
    </source>
</evidence>
<evidence type="ECO:0000313" key="4">
    <source>
        <dbReference type="EMBL" id="AAO05123.1"/>
    </source>
</evidence>
<protein>
    <recommendedName>
        <fullName evidence="3">YhaN AAA domain-containing protein</fullName>
    </recommendedName>
</protein>
<reference evidence="4 5" key="1">
    <citation type="journal article" date="2003" name="Mol. Microbiol.">
        <title>Genome-based analysis of virulence genes in a non-biofilm-forming Staphylococcus epidermidis strain (ATCC 12228).</title>
        <authorList>
            <person name="Zhang Y.Q."/>
            <person name="Ren S.X."/>
            <person name="Li H.L."/>
            <person name="Wang Y.X."/>
            <person name="Fu G."/>
            <person name="Yang J."/>
            <person name="Qin Z.Q."/>
            <person name="Miao Y.G."/>
            <person name="Wang W.Y."/>
            <person name="Chen R.S."/>
            <person name="Shen Y."/>
            <person name="Chen Z."/>
            <person name="Yuan Z.H."/>
            <person name="Zhao G.P."/>
            <person name="Qu D."/>
            <person name="Danchin A."/>
            <person name="Wen Y.M."/>
        </authorList>
    </citation>
    <scope>NUCLEOTIDE SEQUENCE [LARGE SCALE GENOMIC DNA]</scope>
    <source>
        <strain evidence="5">ATCC 12228 / FDA PCI 1200</strain>
    </source>
</reference>
<dbReference type="SUPFAM" id="SSF52540">
    <property type="entry name" value="P-loop containing nucleoside triphosphate hydrolases"/>
    <property type="match status" value="1"/>
</dbReference>
<dbReference type="PANTHER" id="PTHR41259:SF1">
    <property type="entry name" value="DOUBLE-STRAND BREAK REPAIR RAD50 ATPASE, PUTATIVE-RELATED"/>
    <property type="match status" value="1"/>
</dbReference>
<dbReference type="InterPro" id="IPR038734">
    <property type="entry name" value="YhaN_AAA"/>
</dbReference>
<keyword evidence="1" id="KW-0175">Coiled coil</keyword>
<dbReference type="PATRIC" id="fig|176280.10.peg.1489"/>
<accession>A0A0H2VIJ0</accession>
<sequence length="979" mass="115816">MIIKSLEIYGYGQFVQRKIEFNRQFTEIFGENEAGKSTIQAFIHSILFGFPTKKSKEPRLEPRLGNQYGGKLSLIFDDGIEAEVERIKGSAHGDVKIYLKDGTIRDEVWLNKKLNYISKKTYQGIFSFDVLGLQDIHKNLDEEQLQDYLLEAGALGSTEFTSMRDRIGQKKEELYKKSGKNPIINQQIEQLKQLENQIRNEESKLDTYHRLVDDKDKSSRRLENLKQNLNQLSKMHEQKQKEVALHDQTQEWKRLEQSLNIEPINFPEKGIDRYETAKSHKQSLERDKSLREERLSILNKEAESINPVDQKYIDSFNSLYQQETEIKQKEFELRSIEKDIADKQRELEALQSNIGWQEVFYDTDSTEAMKSHMSDLVLGKQEQIAYINQLERGLEENKIERNSNSNEINQVENELVPDETFEKKKEYTQQVLELHEKENLYEKLKETFEEEQTQKNKRQKFLRIGFIVLTILSAALSIFSFFTANLIFGIIFALLTVIFVVGIIFSRSKAVDYSTAISQEINDLENQLTQLEKEYNLDFDLEYQQQVREQWRHAKKNKKILEEKHQYINQSLTTANERLDSLKHSIIEIKKELRLSEKLSDELVVESISTIGQIKAHDKYIIDLNQQRNNLLKDINHFYERAQSVTEPHLKLFNQMSFFHDVKQWLKNAEEQNEAWNKNQTETQLLNNELKQLKSRLSETNQMIKQLFDYVDVDNEEDYYTHHHHFETYQSDLNRFNDLNQYLENQNYTYEMSSQLSEKTTAQLEEEDHRLAKQVDDYNDQFLEMQAEVSDLNAQINHMETDRTLAQLRHEYYSLKNRLNDIAKDWASLSYMQALVEEHIKQIKDKRLPQVINEAVSIFKNLTNGTYNMIHYTENHKIHVKHSNGQVFEPVELSQSTKELLYVALRISLIKVLKPYYPFPVIVDDAFVHFDKYRKERMLKYLRELSEHYQILYFTCTKDHVIPAKEVLTLNKLQEGGKK</sequence>
<keyword evidence="2" id="KW-0472">Membrane</keyword>
<dbReference type="KEGG" id="sep:SE_1524"/>
<keyword evidence="2" id="KW-0812">Transmembrane</keyword>
<dbReference type="GeneID" id="50018401"/>
<dbReference type="InterPro" id="IPR027417">
    <property type="entry name" value="P-loop_NTPase"/>
</dbReference>
<feature type="transmembrane region" description="Helical" evidence="2">
    <location>
        <begin position="461"/>
        <end position="480"/>
    </location>
</feature>
<feature type="coiled-coil region" evidence="1">
    <location>
        <begin position="326"/>
        <end position="353"/>
    </location>
</feature>